<gene>
    <name evidence="8" type="ORF">NT6N_28430</name>
</gene>
<evidence type="ECO:0000256" key="6">
    <source>
        <dbReference type="SAM" id="SignalP"/>
    </source>
</evidence>
<keyword evidence="1" id="KW-0808">Transferase</keyword>
<dbReference type="KEGG" id="osu:NT6N_28430"/>
<dbReference type="SUPFAM" id="SSF55874">
    <property type="entry name" value="ATPase domain of HSP90 chaperone/DNA topoisomerase II/histidine kinase"/>
    <property type="match status" value="1"/>
</dbReference>
<dbReference type="AlphaFoldDB" id="A0AAT9FPA5"/>
<name>A0AAT9FPA5_9BACT</name>
<protein>
    <recommendedName>
        <fullName evidence="7">Histidine kinase domain-containing protein</fullName>
    </recommendedName>
</protein>
<evidence type="ECO:0000256" key="3">
    <source>
        <dbReference type="ARBA" id="ARBA00023012"/>
    </source>
</evidence>
<dbReference type="GO" id="GO:0046983">
    <property type="term" value="F:protein dimerization activity"/>
    <property type="evidence" value="ECO:0007669"/>
    <property type="project" value="InterPro"/>
</dbReference>
<dbReference type="InterPro" id="IPR005467">
    <property type="entry name" value="His_kinase_dom"/>
</dbReference>
<feature type="transmembrane region" description="Helical" evidence="5">
    <location>
        <begin position="453"/>
        <end position="475"/>
    </location>
</feature>
<dbReference type="Pfam" id="PF07730">
    <property type="entry name" value="HisKA_3"/>
    <property type="match status" value="1"/>
</dbReference>
<dbReference type="InterPro" id="IPR011712">
    <property type="entry name" value="Sig_transdc_His_kin_sub3_dim/P"/>
</dbReference>
<reference evidence="8" key="1">
    <citation type="submission" date="2024-07" db="EMBL/GenBank/DDBJ databases">
        <title>Complete genome sequence of Verrucomicrobiaceae bacterium NT6N.</title>
        <authorList>
            <person name="Huang C."/>
            <person name="Takami H."/>
            <person name="Hamasaki K."/>
        </authorList>
    </citation>
    <scope>NUCLEOTIDE SEQUENCE</scope>
    <source>
        <strain evidence="8">NT6N</strain>
    </source>
</reference>
<dbReference type="Gene3D" id="1.20.5.1930">
    <property type="match status" value="1"/>
</dbReference>
<dbReference type="EMBL" id="AP026866">
    <property type="protein sequence ID" value="BDS07803.1"/>
    <property type="molecule type" value="Genomic_DNA"/>
</dbReference>
<dbReference type="InterPro" id="IPR050482">
    <property type="entry name" value="Sensor_HK_TwoCompSys"/>
</dbReference>
<feature type="signal peptide" evidence="6">
    <location>
        <begin position="1"/>
        <end position="19"/>
    </location>
</feature>
<sequence length="687" mass="76887">MRHCLIFLLIISASLAAMAQDIQLERKSFPHSPDDVEHSAKRYTEKSLIPATSVAALERQEKWLREQLKKFPPPETQTSPPQRQFGYLSERHPTGSGDKPMEEWIHIQLHDQHSLRIEGIALIPACYPELSIDKNYGFPRRFKIDVYSAKEPEKAITVVDWTQQDFPDPGLSPVNFTFPSMGVQRVKITVTKGARDGDTQFFALDELMIFRAGNNMILPSARSITASSSTETAPFWSLQYLTDHKQHLGKFLHAPQAVPDFIQYFDQVTTQNPPSQILIDLGSPQSIGRVELYAASIPDTPVPTVAMPVNYQIDLLNDLNSNRVVASVSHNGAPIHKMRSHPLSSEEGRYLRVTINRLPRHRGRPVLALGEIRVIGDEGYNQVNIAKGKSISLTNIPGEESASLLVDGLTNGREIVPEKQYIAELAKRQIVEDALDNIQNQLIIARATRSERYWTIGITTTTLALFCIILGVLHLKSSRSKAVREVQQQIAADLHDDISGNLGTISMISSRLQSQTDPELTQEKLREIRHLSQESYISVKEIIWLTETGIILISDILEQIKRTAQSILSECRVQYKFPENFQNSVVPLKARRNITLLVKEVLYNCAKYAKATTMVIQAEISDKQLRISMQDDGCGFDPTSITDANSDSGRGLSNMERRARLLGAELSIHSAPGEGTRITLTAPINPK</sequence>
<dbReference type="Gene3D" id="2.60.120.260">
    <property type="entry name" value="Galactose-binding domain-like"/>
    <property type="match status" value="2"/>
</dbReference>
<dbReference type="Pfam" id="PF02518">
    <property type="entry name" value="HATPase_c"/>
    <property type="match status" value="1"/>
</dbReference>
<evidence type="ECO:0000256" key="2">
    <source>
        <dbReference type="ARBA" id="ARBA00022777"/>
    </source>
</evidence>
<evidence type="ECO:0000259" key="7">
    <source>
        <dbReference type="PROSITE" id="PS50109"/>
    </source>
</evidence>
<dbReference type="CDD" id="cd16917">
    <property type="entry name" value="HATPase_UhpB-NarQ-NarX-like"/>
    <property type="match status" value="1"/>
</dbReference>
<dbReference type="GO" id="GO:0000155">
    <property type="term" value="F:phosphorelay sensor kinase activity"/>
    <property type="evidence" value="ECO:0007669"/>
    <property type="project" value="InterPro"/>
</dbReference>
<dbReference type="InterPro" id="IPR003594">
    <property type="entry name" value="HATPase_dom"/>
</dbReference>
<keyword evidence="5" id="KW-1133">Transmembrane helix</keyword>
<feature type="chain" id="PRO_5043647399" description="Histidine kinase domain-containing protein" evidence="6">
    <location>
        <begin position="20"/>
        <end position="687"/>
    </location>
</feature>
<feature type="compositionally biased region" description="Basic and acidic residues" evidence="4">
    <location>
        <begin position="89"/>
        <end position="98"/>
    </location>
</feature>
<keyword evidence="2" id="KW-0418">Kinase</keyword>
<evidence type="ECO:0000256" key="1">
    <source>
        <dbReference type="ARBA" id="ARBA00022679"/>
    </source>
</evidence>
<evidence type="ECO:0000313" key="8">
    <source>
        <dbReference type="EMBL" id="BDS07803.1"/>
    </source>
</evidence>
<proteinExistence type="predicted"/>
<dbReference type="InterPro" id="IPR036890">
    <property type="entry name" value="HATPase_C_sf"/>
</dbReference>
<keyword evidence="5" id="KW-0812">Transmembrane</keyword>
<keyword evidence="3" id="KW-0902">Two-component regulatory system</keyword>
<dbReference type="Gene3D" id="3.30.565.10">
    <property type="entry name" value="Histidine kinase-like ATPase, C-terminal domain"/>
    <property type="match status" value="1"/>
</dbReference>
<dbReference type="GO" id="GO:0016020">
    <property type="term" value="C:membrane"/>
    <property type="evidence" value="ECO:0007669"/>
    <property type="project" value="InterPro"/>
</dbReference>
<feature type="region of interest" description="Disordered" evidence="4">
    <location>
        <begin position="69"/>
        <end position="98"/>
    </location>
</feature>
<keyword evidence="5" id="KW-0472">Membrane</keyword>
<keyword evidence="6" id="KW-0732">Signal</keyword>
<dbReference type="SMART" id="SM00387">
    <property type="entry name" value="HATPase_c"/>
    <property type="match status" value="1"/>
</dbReference>
<evidence type="ECO:0000256" key="4">
    <source>
        <dbReference type="SAM" id="MobiDB-lite"/>
    </source>
</evidence>
<dbReference type="PANTHER" id="PTHR24421">
    <property type="entry name" value="NITRATE/NITRITE SENSOR PROTEIN NARX-RELATED"/>
    <property type="match status" value="1"/>
</dbReference>
<accession>A0AAT9FPA5</accession>
<evidence type="ECO:0000256" key="5">
    <source>
        <dbReference type="SAM" id="Phobius"/>
    </source>
</evidence>
<feature type="domain" description="Histidine kinase" evidence="7">
    <location>
        <begin position="489"/>
        <end position="686"/>
    </location>
</feature>
<organism evidence="8">
    <name type="scientific">Oceaniferula spumae</name>
    <dbReference type="NCBI Taxonomy" id="2979115"/>
    <lineage>
        <taxon>Bacteria</taxon>
        <taxon>Pseudomonadati</taxon>
        <taxon>Verrucomicrobiota</taxon>
        <taxon>Verrucomicrobiia</taxon>
        <taxon>Verrucomicrobiales</taxon>
        <taxon>Verrucomicrobiaceae</taxon>
        <taxon>Oceaniferula</taxon>
    </lineage>
</organism>
<dbReference type="PROSITE" id="PS50109">
    <property type="entry name" value="HIS_KIN"/>
    <property type="match status" value="1"/>
</dbReference>